<feature type="short sequence motif" description="HXTX 2" evidence="2">
    <location>
        <begin position="116"/>
        <end position="119"/>
    </location>
</feature>
<dbReference type="InterPro" id="IPR022932">
    <property type="entry name" value="YjcG"/>
</dbReference>
<dbReference type="HAMAP" id="MF_01444">
    <property type="entry name" value="2H_phosphoesterase_YjcG"/>
    <property type="match status" value="1"/>
</dbReference>
<feature type="active site" description="Proton donor" evidence="2">
    <location>
        <position position="34"/>
    </location>
</feature>
<comment type="caution">
    <text evidence="3">The sequence shown here is derived from an EMBL/GenBank/DDBJ whole genome shotgun (WGS) entry which is preliminary data.</text>
</comment>
<keyword evidence="1 2" id="KW-0378">Hydrolase</keyword>
<dbReference type="Gene3D" id="3.90.1140.10">
    <property type="entry name" value="Cyclic phosphodiesterase"/>
    <property type="match status" value="1"/>
</dbReference>
<gene>
    <name evidence="3" type="ORF">J2S00_002524</name>
</gene>
<dbReference type="InterPro" id="IPR050580">
    <property type="entry name" value="2H_phosphoesterase_YjcG-like"/>
</dbReference>
<evidence type="ECO:0000256" key="2">
    <source>
        <dbReference type="HAMAP-Rule" id="MF_01444"/>
    </source>
</evidence>
<sequence length="172" mass="20335">MKLGIAIYPPKDIQDIANSFRKRYDPRYSLIAPHITIKEAFEVAEDQLPEIVQYLRQVAQDTEPIPLHIYKVSHFHPTNNVLYLAIKEEPRLTALHHKLHEPPLLKHEHKYPFVPHITIGQEMSDDELHDVYGRLRMKSFEFSFTATRFHLLYQLENETWTTYETFLLGQQG</sequence>
<dbReference type="PANTHER" id="PTHR40037">
    <property type="entry name" value="PHOSPHOESTERASE YJCG-RELATED"/>
    <property type="match status" value="1"/>
</dbReference>
<dbReference type="RefSeq" id="WP_307340168.1">
    <property type="nucleotide sequence ID" value="NZ_JAUSUQ010000009.1"/>
</dbReference>
<dbReference type="NCBIfam" id="NF010223">
    <property type="entry name" value="PRK13679.1"/>
    <property type="match status" value="1"/>
</dbReference>
<name>A0ABU0CTI0_9BACI</name>
<dbReference type="EMBL" id="JAUSUQ010000009">
    <property type="protein sequence ID" value="MDQ0339731.1"/>
    <property type="molecule type" value="Genomic_DNA"/>
</dbReference>
<protein>
    <recommendedName>
        <fullName evidence="2">Putative phosphoesterase J2S00_002524</fullName>
        <ecNumber evidence="2">3.1.-.-</ecNumber>
    </recommendedName>
</protein>
<proteinExistence type="inferred from homology"/>
<comment type="similarity">
    <text evidence="2">Belongs to the 2H phosphoesterase superfamily. YjcG family.</text>
</comment>
<feature type="short sequence motif" description="HXTX 1" evidence="2">
    <location>
        <begin position="34"/>
        <end position="37"/>
    </location>
</feature>
<feature type="active site" description="Proton acceptor" evidence="2">
    <location>
        <position position="116"/>
    </location>
</feature>
<dbReference type="Pfam" id="PF13563">
    <property type="entry name" value="2_5_RNA_ligase2"/>
    <property type="match status" value="1"/>
</dbReference>
<evidence type="ECO:0000313" key="3">
    <source>
        <dbReference type="EMBL" id="MDQ0339731.1"/>
    </source>
</evidence>
<dbReference type="PANTHER" id="PTHR40037:SF1">
    <property type="entry name" value="PHOSPHOESTERASE SAOUHSC_00951-RELATED"/>
    <property type="match status" value="1"/>
</dbReference>
<dbReference type="GO" id="GO:0016874">
    <property type="term" value="F:ligase activity"/>
    <property type="evidence" value="ECO:0007669"/>
    <property type="project" value="UniProtKB-KW"/>
</dbReference>
<dbReference type="InterPro" id="IPR009097">
    <property type="entry name" value="Cyclic_Pdiesterase"/>
</dbReference>
<keyword evidence="4" id="KW-1185">Reference proteome</keyword>
<reference evidence="3 4" key="1">
    <citation type="submission" date="2023-07" db="EMBL/GenBank/DDBJ databases">
        <title>Genomic Encyclopedia of Type Strains, Phase IV (KMG-IV): sequencing the most valuable type-strain genomes for metagenomic binning, comparative biology and taxonomic classification.</title>
        <authorList>
            <person name="Goeker M."/>
        </authorList>
    </citation>
    <scope>NUCLEOTIDE SEQUENCE [LARGE SCALE GENOMIC DNA]</scope>
    <source>
        <strain evidence="3 4">DSM 17740</strain>
    </source>
</reference>
<dbReference type="Proteomes" id="UP001232445">
    <property type="component" value="Unassembled WGS sequence"/>
</dbReference>
<dbReference type="SUPFAM" id="SSF55144">
    <property type="entry name" value="LigT-like"/>
    <property type="match status" value="1"/>
</dbReference>
<evidence type="ECO:0000256" key="1">
    <source>
        <dbReference type="ARBA" id="ARBA00022801"/>
    </source>
</evidence>
<keyword evidence="3" id="KW-0436">Ligase</keyword>
<dbReference type="EC" id="3.1.-.-" evidence="2"/>
<accession>A0ABU0CTI0</accession>
<evidence type="ECO:0000313" key="4">
    <source>
        <dbReference type="Proteomes" id="UP001232445"/>
    </source>
</evidence>
<organism evidence="3 4">
    <name type="scientific">Caldalkalibacillus uzonensis</name>
    <dbReference type="NCBI Taxonomy" id="353224"/>
    <lineage>
        <taxon>Bacteria</taxon>
        <taxon>Bacillati</taxon>
        <taxon>Bacillota</taxon>
        <taxon>Bacilli</taxon>
        <taxon>Bacillales</taxon>
        <taxon>Bacillaceae</taxon>
        <taxon>Caldalkalibacillus</taxon>
    </lineage>
</organism>